<dbReference type="Proteomes" id="UP000559027">
    <property type="component" value="Unassembled WGS sequence"/>
</dbReference>
<protein>
    <recommendedName>
        <fullName evidence="3">Protein kinase domain-containing protein</fullName>
    </recommendedName>
</protein>
<evidence type="ECO:0000256" key="1">
    <source>
        <dbReference type="ARBA" id="ARBA00010553"/>
    </source>
</evidence>
<comment type="caution">
    <text evidence="4">The sequence shown here is derived from an EMBL/GenBank/DDBJ whole genome shotgun (WGS) entry which is preliminary data.</text>
</comment>
<accession>A0A8H5G8U9</accession>
<feature type="domain" description="Protein kinase" evidence="3">
    <location>
        <begin position="103"/>
        <end position="368"/>
    </location>
</feature>
<sequence length="871" mass="96790">MADTSPLPQAQSISQPPSGDDYALCRSLLLELLTGEISMDDWVAQLTQQLDEAQIFVDFLSKVMEEKNTLELGKAKRVLKLLSGITKAAQVFPACYELNGVQCDLSQPHSEGGFGLVVRGTYGKHTVCVKAVRVYQKPDNNQKLWARAQAAEFTLWAHLSHQNIVPFYGLYLPENQGSIPRVCIVSPWMENSDLKHYLSVSPDKSRILLLSDVASGLEYLHKSNVVHADLKANNVLVSNTGRAMITDFGISRIVLTSVDSTTGISTGTHNWTAPEVMINDKYKPTFESDIWSFACLCFEVITGEKPFNEYGGPQLMSAFLTSKTLNPMQVASDNDKCHITTYMKELLEKCWDHSIERRPKSEEITRFFQDLNTPDRRPLTVEQDAITRDIQQARLNVEINPQRVHDILQRIRGVTSIEERLKWPRSQSGLKQEERDAASDLLQYFENDRATSSLFSGKALLAFTVLASSNNPSLHRTAALLLADSMRKTENPGPIDQTVLEPILLLLNSRDIVAQTVSNDVLGVLLQTSSNNWPLIAEQLKLRGLEPLVRSLSSSDISIQQSAAKYLARLTSDENNIPEVLAAGALVPLIHLASSEDVTIQDGVILALANITHMDDESRQKVVDAGVISDLVNILSSKNTSVDTQKNCLQALENVSLNAEYREKMVRSEPTLIQCLLRFMEVPDIRIQERALQALENLCNDTDNSVLVVQQGALDKLIPLLGGPGVNIQSCAVRCVSNLAAFDDDIRPMIARPEILTSLIHLAQSRETSLQEAATGALLNLTCRLGVSYTGNQATVIIRILVGLLRSVNSMVQFNCIRALENIADADDYYTWGQMSQVVPTLVDRLVQLRQSYTVEVRSRAVRILRDAFRQ</sequence>
<dbReference type="InterPro" id="IPR051681">
    <property type="entry name" value="Ser/Thr_Kinases-Pseudokinases"/>
</dbReference>
<dbReference type="SUPFAM" id="SSF48371">
    <property type="entry name" value="ARM repeat"/>
    <property type="match status" value="1"/>
</dbReference>
<feature type="repeat" description="ARM" evidence="2">
    <location>
        <begin position="626"/>
        <end position="668"/>
    </location>
</feature>
<dbReference type="SMART" id="SM00185">
    <property type="entry name" value="ARM"/>
    <property type="match status" value="7"/>
</dbReference>
<dbReference type="Gene3D" id="1.25.10.10">
    <property type="entry name" value="Leucine-rich Repeat Variant"/>
    <property type="match status" value="2"/>
</dbReference>
<dbReference type="InterPro" id="IPR016024">
    <property type="entry name" value="ARM-type_fold"/>
</dbReference>
<dbReference type="Gene3D" id="1.10.510.10">
    <property type="entry name" value="Transferase(Phosphotransferase) domain 1"/>
    <property type="match status" value="1"/>
</dbReference>
<dbReference type="InterPro" id="IPR006911">
    <property type="entry name" value="ARM-rpt_dom"/>
</dbReference>
<dbReference type="PROSITE" id="PS00108">
    <property type="entry name" value="PROTEIN_KINASE_ST"/>
    <property type="match status" value="1"/>
</dbReference>
<gene>
    <name evidence="4" type="ORF">D9756_004545</name>
</gene>
<evidence type="ECO:0000313" key="4">
    <source>
        <dbReference type="EMBL" id="KAF5360463.1"/>
    </source>
</evidence>
<dbReference type="PROSITE" id="PS50176">
    <property type="entry name" value="ARM_REPEAT"/>
    <property type="match status" value="2"/>
</dbReference>
<evidence type="ECO:0000259" key="3">
    <source>
        <dbReference type="PROSITE" id="PS50011"/>
    </source>
</evidence>
<dbReference type="GO" id="GO:0004674">
    <property type="term" value="F:protein serine/threonine kinase activity"/>
    <property type="evidence" value="ECO:0007669"/>
    <property type="project" value="TreeGrafter"/>
</dbReference>
<dbReference type="SMART" id="SM00220">
    <property type="entry name" value="S_TKc"/>
    <property type="match status" value="1"/>
</dbReference>
<dbReference type="GO" id="GO:0005524">
    <property type="term" value="F:ATP binding"/>
    <property type="evidence" value="ECO:0007669"/>
    <property type="project" value="InterPro"/>
</dbReference>
<dbReference type="EMBL" id="JAACJO010000003">
    <property type="protein sequence ID" value="KAF5360463.1"/>
    <property type="molecule type" value="Genomic_DNA"/>
</dbReference>
<evidence type="ECO:0000256" key="2">
    <source>
        <dbReference type="PROSITE-ProRule" id="PRU00259"/>
    </source>
</evidence>
<keyword evidence="5" id="KW-1185">Reference proteome</keyword>
<dbReference type="InterPro" id="IPR000719">
    <property type="entry name" value="Prot_kinase_dom"/>
</dbReference>
<feature type="repeat" description="ARM" evidence="2">
    <location>
        <begin position="543"/>
        <end position="585"/>
    </location>
</feature>
<reference evidence="4 5" key="1">
    <citation type="journal article" date="2020" name="ISME J.">
        <title>Uncovering the hidden diversity of litter-decomposition mechanisms in mushroom-forming fungi.</title>
        <authorList>
            <person name="Floudas D."/>
            <person name="Bentzer J."/>
            <person name="Ahren D."/>
            <person name="Johansson T."/>
            <person name="Persson P."/>
            <person name="Tunlid A."/>
        </authorList>
    </citation>
    <scope>NUCLEOTIDE SEQUENCE [LARGE SCALE GENOMIC DNA]</scope>
    <source>
        <strain evidence="4 5">CBS 146.42</strain>
    </source>
</reference>
<dbReference type="InterPro" id="IPR001245">
    <property type="entry name" value="Ser-Thr/Tyr_kinase_cat_dom"/>
</dbReference>
<dbReference type="InterPro" id="IPR011009">
    <property type="entry name" value="Kinase-like_dom_sf"/>
</dbReference>
<dbReference type="OrthoDB" id="5337378at2759"/>
<comment type="similarity">
    <text evidence="1">Belongs to the eutherian X-chromosome-specific Armcx family.</text>
</comment>
<dbReference type="InterPro" id="IPR011989">
    <property type="entry name" value="ARM-like"/>
</dbReference>
<dbReference type="Pfam" id="PF07714">
    <property type="entry name" value="PK_Tyr_Ser-Thr"/>
    <property type="match status" value="1"/>
</dbReference>
<dbReference type="InterPro" id="IPR000225">
    <property type="entry name" value="Armadillo"/>
</dbReference>
<proteinExistence type="inferred from homology"/>
<dbReference type="Pfam" id="PF04826">
    <property type="entry name" value="Arm_2"/>
    <property type="match status" value="1"/>
</dbReference>
<evidence type="ECO:0000313" key="5">
    <source>
        <dbReference type="Proteomes" id="UP000559027"/>
    </source>
</evidence>
<dbReference type="PANTHER" id="PTHR44329:SF214">
    <property type="entry name" value="PROTEIN KINASE DOMAIN-CONTAINING PROTEIN"/>
    <property type="match status" value="1"/>
</dbReference>
<dbReference type="PROSITE" id="PS50011">
    <property type="entry name" value="PROTEIN_KINASE_DOM"/>
    <property type="match status" value="1"/>
</dbReference>
<dbReference type="AlphaFoldDB" id="A0A8H5G8U9"/>
<dbReference type="InterPro" id="IPR008271">
    <property type="entry name" value="Ser/Thr_kinase_AS"/>
</dbReference>
<organism evidence="4 5">
    <name type="scientific">Leucocoprinus leucothites</name>
    <dbReference type="NCBI Taxonomy" id="201217"/>
    <lineage>
        <taxon>Eukaryota</taxon>
        <taxon>Fungi</taxon>
        <taxon>Dikarya</taxon>
        <taxon>Basidiomycota</taxon>
        <taxon>Agaricomycotina</taxon>
        <taxon>Agaricomycetes</taxon>
        <taxon>Agaricomycetidae</taxon>
        <taxon>Agaricales</taxon>
        <taxon>Agaricineae</taxon>
        <taxon>Agaricaceae</taxon>
        <taxon>Leucocoprinus</taxon>
    </lineage>
</organism>
<dbReference type="SUPFAM" id="SSF56112">
    <property type="entry name" value="Protein kinase-like (PK-like)"/>
    <property type="match status" value="1"/>
</dbReference>
<name>A0A8H5G8U9_9AGAR</name>
<dbReference type="PANTHER" id="PTHR44329">
    <property type="entry name" value="SERINE/THREONINE-PROTEIN KINASE TNNI3K-RELATED"/>
    <property type="match status" value="1"/>
</dbReference>